<reference evidence="6 7" key="1">
    <citation type="submission" date="2024-05" db="EMBL/GenBank/DDBJ databases">
        <title>Roseateles sp. DJS-2-20 16S ribosomal RNA gene Genome sequencing and assembly.</title>
        <authorList>
            <person name="Woo H."/>
        </authorList>
    </citation>
    <scope>NUCLEOTIDE SEQUENCE [LARGE SCALE GENOMIC DNA]</scope>
    <source>
        <strain evidence="6 7">DJS-2-20</strain>
    </source>
</reference>
<evidence type="ECO:0000256" key="1">
    <source>
        <dbReference type="ARBA" id="ARBA00022491"/>
    </source>
</evidence>
<dbReference type="Gene3D" id="1.10.1660.10">
    <property type="match status" value="1"/>
</dbReference>
<evidence type="ECO:0000313" key="6">
    <source>
        <dbReference type="EMBL" id="MEO3691538.1"/>
    </source>
</evidence>
<feature type="domain" description="HTH merR-type" evidence="5">
    <location>
        <begin position="19"/>
        <end position="79"/>
    </location>
</feature>
<sequence length="206" mass="22228">MSATATNAQDQPRFRSAAVARMLGMPVETLRVWERRYGLVSPARSSGGQRMYSAAQVQRLALLRQLTQCGHPIGNLAGLGAEALAELARQHAQLLQAQRGAVDAARSATKRAAQAEPPIPPRRWGGAALADFAGLSSTLACECPRHLAQLVQGLAEFEDYSAQCMDLNPQDAALHAHLRQITAQARHTFEQALERVALHEGLLPPT</sequence>
<comment type="caution">
    <text evidence="6">The sequence shown here is derived from an EMBL/GenBank/DDBJ whole genome shotgun (WGS) entry which is preliminary data.</text>
</comment>
<dbReference type="PANTHER" id="PTHR30204:SF69">
    <property type="entry name" value="MERR-FAMILY TRANSCRIPTIONAL REGULATOR"/>
    <property type="match status" value="1"/>
</dbReference>
<dbReference type="SUPFAM" id="SSF46955">
    <property type="entry name" value="Putative DNA-binding domain"/>
    <property type="match status" value="1"/>
</dbReference>
<dbReference type="Proteomes" id="UP001495147">
    <property type="component" value="Unassembled WGS sequence"/>
</dbReference>
<proteinExistence type="predicted"/>
<dbReference type="SMART" id="SM00422">
    <property type="entry name" value="HTH_MERR"/>
    <property type="match status" value="1"/>
</dbReference>
<name>A0ABV0G1D8_9BURK</name>
<keyword evidence="7" id="KW-1185">Reference proteome</keyword>
<dbReference type="RefSeq" id="WP_347704357.1">
    <property type="nucleotide sequence ID" value="NZ_JBDPZD010000002.1"/>
</dbReference>
<keyword evidence="4" id="KW-0804">Transcription</keyword>
<keyword evidence="2" id="KW-0805">Transcription regulation</keyword>
<dbReference type="InterPro" id="IPR000551">
    <property type="entry name" value="MerR-type_HTH_dom"/>
</dbReference>
<evidence type="ECO:0000259" key="5">
    <source>
        <dbReference type="PROSITE" id="PS50937"/>
    </source>
</evidence>
<dbReference type="PANTHER" id="PTHR30204">
    <property type="entry name" value="REDOX-CYCLING DRUG-SENSING TRANSCRIPTIONAL ACTIVATOR SOXR"/>
    <property type="match status" value="1"/>
</dbReference>
<accession>A0ABV0G1D8</accession>
<dbReference type="CDD" id="cd01104">
    <property type="entry name" value="HTH_MlrA-CarA"/>
    <property type="match status" value="1"/>
</dbReference>
<evidence type="ECO:0000256" key="3">
    <source>
        <dbReference type="ARBA" id="ARBA00023125"/>
    </source>
</evidence>
<dbReference type="PROSITE" id="PS50937">
    <property type="entry name" value="HTH_MERR_2"/>
    <property type="match status" value="1"/>
</dbReference>
<evidence type="ECO:0000256" key="2">
    <source>
        <dbReference type="ARBA" id="ARBA00023015"/>
    </source>
</evidence>
<dbReference type="Pfam" id="PF13411">
    <property type="entry name" value="MerR_1"/>
    <property type="match status" value="1"/>
</dbReference>
<dbReference type="InterPro" id="IPR009061">
    <property type="entry name" value="DNA-bd_dom_put_sf"/>
</dbReference>
<protein>
    <submittedName>
        <fullName evidence="6">MerR family transcriptional regulator</fullName>
    </submittedName>
</protein>
<evidence type="ECO:0000256" key="4">
    <source>
        <dbReference type="ARBA" id="ARBA00023163"/>
    </source>
</evidence>
<organism evidence="6 7">
    <name type="scientific">Roseateles paludis</name>
    <dbReference type="NCBI Taxonomy" id="3145238"/>
    <lineage>
        <taxon>Bacteria</taxon>
        <taxon>Pseudomonadati</taxon>
        <taxon>Pseudomonadota</taxon>
        <taxon>Betaproteobacteria</taxon>
        <taxon>Burkholderiales</taxon>
        <taxon>Sphaerotilaceae</taxon>
        <taxon>Roseateles</taxon>
    </lineage>
</organism>
<evidence type="ECO:0000313" key="7">
    <source>
        <dbReference type="Proteomes" id="UP001495147"/>
    </source>
</evidence>
<keyword evidence="1" id="KW-0678">Repressor</keyword>
<keyword evidence="3" id="KW-0238">DNA-binding</keyword>
<gene>
    <name evidence="6" type="ORF">ABDJ85_08665</name>
</gene>
<dbReference type="EMBL" id="JBDPZD010000002">
    <property type="protein sequence ID" value="MEO3691538.1"/>
    <property type="molecule type" value="Genomic_DNA"/>
</dbReference>
<dbReference type="InterPro" id="IPR047057">
    <property type="entry name" value="MerR_fam"/>
</dbReference>